<organism evidence="1">
    <name type="scientific">Arundo donax</name>
    <name type="common">Giant reed</name>
    <name type="synonym">Donax arundinaceus</name>
    <dbReference type="NCBI Taxonomy" id="35708"/>
    <lineage>
        <taxon>Eukaryota</taxon>
        <taxon>Viridiplantae</taxon>
        <taxon>Streptophyta</taxon>
        <taxon>Embryophyta</taxon>
        <taxon>Tracheophyta</taxon>
        <taxon>Spermatophyta</taxon>
        <taxon>Magnoliopsida</taxon>
        <taxon>Liliopsida</taxon>
        <taxon>Poales</taxon>
        <taxon>Poaceae</taxon>
        <taxon>PACMAD clade</taxon>
        <taxon>Arundinoideae</taxon>
        <taxon>Arundineae</taxon>
        <taxon>Arundo</taxon>
    </lineage>
</organism>
<sequence>MEPPSTSTTTVPPPLPLCPCASASYPPASCDATQTAVASV</sequence>
<dbReference type="EMBL" id="GBRH01211425">
    <property type="protein sequence ID" value="JAD86470.1"/>
    <property type="molecule type" value="Transcribed_RNA"/>
</dbReference>
<proteinExistence type="predicted"/>
<accession>A0A0A9DLC3</accession>
<evidence type="ECO:0000313" key="1">
    <source>
        <dbReference type="EMBL" id="JAD86470.1"/>
    </source>
</evidence>
<reference evidence="1" key="2">
    <citation type="journal article" date="2015" name="Data Brief">
        <title>Shoot transcriptome of the giant reed, Arundo donax.</title>
        <authorList>
            <person name="Barrero R.A."/>
            <person name="Guerrero F.D."/>
            <person name="Moolhuijzen P."/>
            <person name="Goolsby J.A."/>
            <person name="Tidwell J."/>
            <person name="Bellgard S.E."/>
            <person name="Bellgard M.I."/>
        </authorList>
    </citation>
    <scope>NUCLEOTIDE SEQUENCE</scope>
    <source>
        <tissue evidence="1">Shoot tissue taken approximately 20 cm above the soil surface</tissue>
    </source>
</reference>
<reference evidence="1" key="1">
    <citation type="submission" date="2014-09" db="EMBL/GenBank/DDBJ databases">
        <authorList>
            <person name="Magalhaes I.L.F."/>
            <person name="Oliveira U."/>
            <person name="Santos F.R."/>
            <person name="Vidigal T.H.D.A."/>
            <person name="Brescovit A.D."/>
            <person name="Santos A.J."/>
        </authorList>
    </citation>
    <scope>NUCLEOTIDE SEQUENCE</scope>
    <source>
        <tissue evidence="1">Shoot tissue taken approximately 20 cm above the soil surface</tissue>
    </source>
</reference>
<protein>
    <submittedName>
        <fullName evidence="1">Uncharacterized protein</fullName>
    </submittedName>
</protein>
<name>A0A0A9DLC3_ARUDO</name>
<dbReference type="AlphaFoldDB" id="A0A0A9DLC3"/>